<protein>
    <recommendedName>
        <fullName evidence="3">DUF169 domain-containing protein</fullName>
    </recommendedName>
</protein>
<dbReference type="InterPro" id="IPR003748">
    <property type="entry name" value="DUF169"/>
</dbReference>
<dbReference type="PANTHER" id="PTHR37954">
    <property type="entry name" value="BLL4979 PROTEIN"/>
    <property type="match status" value="1"/>
</dbReference>
<evidence type="ECO:0000313" key="2">
    <source>
        <dbReference type="Proteomes" id="UP000067738"/>
    </source>
</evidence>
<gene>
    <name evidence="1" type="ORF">sm9_0942</name>
</gene>
<evidence type="ECO:0000313" key="1">
    <source>
        <dbReference type="EMBL" id="ALT68731.1"/>
    </source>
</evidence>
<dbReference type="PATRIC" id="fig|230361.4.peg.971"/>
<organism evidence="1 2">
    <name type="scientific">Methanobrevibacter millerae</name>
    <dbReference type="NCBI Taxonomy" id="230361"/>
    <lineage>
        <taxon>Archaea</taxon>
        <taxon>Methanobacteriati</taxon>
        <taxon>Methanobacteriota</taxon>
        <taxon>Methanomada group</taxon>
        <taxon>Methanobacteria</taxon>
        <taxon>Methanobacteriales</taxon>
        <taxon>Methanobacteriaceae</taxon>
        <taxon>Methanobrevibacter</taxon>
    </lineage>
</organism>
<dbReference type="KEGG" id="mmil:sm9_0942"/>
<dbReference type="PANTHER" id="PTHR37954:SF3">
    <property type="entry name" value="DUF169 DOMAIN-CONTAINING PROTEIN"/>
    <property type="match status" value="1"/>
</dbReference>
<dbReference type="RefSeq" id="WP_058739029.1">
    <property type="nucleotide sequence ID" value="NZ_CP011266.1"/>
</dbReference>
<keyword evidence="2" id="KW-1185">Reference proteome</keyword>
<dbReference type="OrthoDB" id="89232at2157"/>
<dbReference type="Pfam" id="PF02596">
    <property type="entry name" value="DUF169"/>
    <property type="match status" value="1"/>
</dbReference>
<dbReference type="EMBL" id="CP011266">
    <property type="protein sequence ID" value="ALT68731.1"/>
    <property type="molecule type" value="Genomic_DNA"/>
</dbReference>
<sequence length="226" mass="24575">MSSDLEKNQKYAEVIASKVKLTCKPVAMKLIESEDDVPEGFELIDQKVRHCEMVRKASLGEKFYSTVEEQMCLGGAGAIGLRDMPEKLANGEKYFSLGRFKDLETAKSVTSKLSIVEDKHWGMIYAPLDEADFKADVIQVITEPVGGMKLAQSIVYSSGDKVNPSFAGIQSLCGDAFANPYISGGFNFTLGCDGSRKAADIKDNEMTIGISAEKIDDMISGLESMA</sequence>
<dbReference type="Proteomes" id="UP000067738">
    <property type="component" value="Chromosome"/>
</dbReference>
<name>A0A0U3CFY1_9EURY</name>
<evidence type="ECO:0008006" key="3">
    <source>
        <dbReference type="Google" id="ProtNLM"/>
    </source>
</evidence>
<dbReference type="AlphaFoldDB" id="A0A0U3CFY1"/>
<reference evidence="1 2" key="1">
    <citation type="submission" date="2015-04" db="EMBL/GenBank/DDBJ databases">
        <title>The complete genome sequence of the rumen methanogen Methanobrevibacter millerae SM9.</title>
        <authorList>
            <person name="Leahy S.C."/>
            <person name="Kelly W.J."/>
            <person name="Pacheco D.M."/>
            <person name="Li D."/>
            <person name="Altermann E."/>
            <person name="Attwood G.T."/>
        </authorList>
    </citation>
    <scope>NUCLEOTIDE SEQUENCE [LARGE SCALE GENOMIC DNA]</scope>
    <source>
        <strain evidence="1 2">SM9</strain>
    </source>
</reference>
<accession>A0A0U3CFY1</accession>
<dbReference type="GeneID" id="26735912"/>
<proteinExistence type="predicted"/>